<gene>
    <name evidence="3" type="ORF">EB235_31385</name>
</gene>
<dbReference type="Pfam" id="PF03576">
    <property type="entry name" value="Peptidase_S58"/>
    <property type="match status" value="1"/>
</dbReference>
<dbReference type="InterPro" id="IPR005321">
    <property type="entry name" value="Peptidase_S58_DmpA"/>
</dbReference>
<evidence type="ECO:0000256" key="1">
    <source>
        <dbReference type="ARBA" id="ARBA00007068"/>
    </source>
</evidence>
<reference evidence="3 4" key="1">
    <citation type="submission" date="2018-10" db="EMBL/GenBank/DDBJ databases">
        <authorList>
            <person name="Perry B.J."/>
            <person name="Sullivan J.T."/>
            <person name="Murphy R.J.T."/>
            <person name="Ramsay J.P."/>
            <person name="Ronson C.W."/>
        </authorList>
    </citation>
    <scope>NUCLEOTIDE SEQUENCE [LARGE SCALE GENOMIC DNA]</scope>
    <source>
        <strain evidence="3 4">R88b</strain>
    </source>
</reference>
<protein>
    <submittedName>
        <fullName evidence="3">S58 family peptidase</fullName>
    </submittedName>
</protein>
<dbReference type="Proteomes" id="UP000503017">
    <property type="component" value="Chromosome"/>
</dbReference>
<dbReference type="RefSeq" id="WP_027033612.1">
    <property type="nucleotide sequence ID" value="NZ_CP033367.1"/>
</dbReference>
<dbReference type="PANTHER" id="PTHR36512:SF3">
    <property type="entry name" value="BLR5678 PROTEIN"/>
    <property type="match status" value="1"/>
</dbReference>
<evidence type="ECO:0000313" key="3">
    <source>
        <dbReference type="EMBL" id="QKD05434.1"/>
    </source>
</evidence>
<sequence length="380" mass="39768">MTDSSHHLKTPSGKPRARSFGIGFDGTPGSLNAITDVPGVAVGYATLISGDGALVVGKGPVRTGVTAILPRPLAELATPVFAGIFSQNGNGELTGSHIIEETGAFNFPITITNTHSCGVSRDGTLRWMQRVLPAALDSGWGLPVAAETYDGFLNDINGHHLTFEHVAQALDDAVSGPIEEGSVGGGTGMITFGFKAGSGTASRIVGWQGRTYTVGAFVQSNFGKLRNFTLRGQRVEPALAESAIRDDARHAEKGSIIAVIATDAPFLPHQMKRLARRVPLGVAMTGGFGYHSSGDIFLAFSTANPAAALAPSGRIANATFIPDTDIDPFFDAVIQTVEESILNALVANDDITGRDGNFVPALPKAWLKEKFGLNEKSAEG</sequence>
<dbReference type="EMBL" id="CP033367">
    <property type="protein sequence ID" value="QKD05434.1"/>
    <property type="molecule type" value="Genomic_DNA"/>
</dbReference>
<dbReference type="CDD" id="cd02253">
    <property type="entry name" value="DmpA"/>
    <property type="match status" value="1"/>
</dbReference>
<name>A0A6M7WZ51_RHILI</name>
<dbReference type="SUPFAM" id="SSF56266">
    <property type="entry name" value="DmpA/ArgJ-like"/>
    <property type="match status" value="1"/>
</dbReference>
<dbReference type="GO" id="GO:0004177">
    <property type="term" value="F:aminopeptidase activity"/>
    <property type="evidence" value="ECO:0007669"/>
    <property type="project" value="TreeGrafter"/>
</dbReference>
<organism evidence="3 4">
    <name type="scientific">Mesorhizobium loti R88b</name>
    <dbReference type="NCBI Taxonomy" id="935548"/>
    <lineage>
        <taxon>Bacteria</taxon>
        <taxon>Pseudomonadati</taxon>
        <taxon>Pseudomonadota</taxon>
        <taxon>Alphaproteobacteria</taxon>
        <taxon>Hyphomicrobiales</taxon>
        <taxon>Phyllobacteriaceae</taxon>
        <taxon>Mesorhizobium</taxon>
    </lineage>
</organism>
<dbReference type="AlphaFoldDB" id="A0A6M7WZ51"/>
<evidence type="ECO:0000313" key="4">
    <source>
        <dbReference type="Proteomes" id="UP000503017"/>
    </source>
</evidence>
<comment type="similarity">
    <text evidence="1">Belongs to the peptidase S58 family.</text>
</comment>
<proteinExistence type="inferred from homology"/>
<dbReference type="InterPro" id="IPR016117">
    <property type="entry name" value="ArgJ-like_dom_sf"/>
</dbReference>
<dbReference type="PANTHER" id="PTHR36512">
    <property type="entry name" value="D-AMINOPEPTIDASE"/>
    <property type="match status" value="1"/>
</dbReference>
<evidence type="ECO:0000256" key="2">
    <source>
        <dbReference type="SAM" id="MobiDB-lite"/>
    </source>
</evidence>
<feature type="region of interest" description="Disordered" evidence="2">
    <location>
        <begin position="1"/>
        <end position="21"/>
    </location>
</feature>
<accession>A0A6M7WZ51</accession>
<dbReference type="Gene3D" id="3.60.70.12">
    <property type="entry name" value="L-amino peptidase D-ALA esterase/amidase"/>
    <property type="match status" value="1"/>
</dbReference>